<feature type="domain" description="PPIase FKBP-type" evidence="7">
    <location>
        <begin position="85"/>
        <end position="127"/>
    </location>
</feature>
<dbReference type="EMBL" id="BDIP01000423">
    <property type="protein sequence ID" value="GIQ81539.1"/>
    <property type="molecule type" value="Genomic_DNA"/>
</dbReference>
<dbReference type="Gene3D" id="3.10.50.40">
    <property type="match status" value="1"/>
</dbReference>
<dbReference type="AlphaFoldDB" id="A0A9K3GF12"/>
<dbReference type="InterPro" id="IPR050689">
    <property type="entry name" value="FKBP-type_PPIase"/>
</dbReference>
<evidence type="ECO:0000256" key="5">
    <source>
        <dbReference type="PROSITE-ProRule" id="PRU00277"/>
    </source>
</evidence>
<keyword evidence="6" id="KW-1133">Transmembrane helix</keyword>
<dbReference type="PANTHER" id="PTHR10516">
    <property type="entry name" value="PEPTIDYL-PROLYL CIS-TRANS ISOMERASE"/>
    <property type="match status" value="1"/>
</dbReference>
<evidence type="ECO:0000256" key="6">
    <source>
        <dbReference type="SAM" id="Phobius"/>
    </source>
</evidence>
<comment type="catalytic activity">
    <reaction evidence="1 5">
        <text>[protein]-peptidylproline (omega=180) = [protein]-peptidylproline (omega=0)</text>
        <dbReference type="Rhea" id="RHEA:16237"/>
        <dbReference type="Rhea" id="RHEA-COMP:10747"/>
        <dbReference type="Rhea" id="RHEA-COMP:10748"/>
        <dbReference type="ChEBI" id="CHEBI:83833"/>
        <dbReference type="ChEBI" id="CHEBI:83834"/>
        <dbReference type="EC" id="5.2.1.8"/>
    </reaction>
</comment>
<evidence type="ECO:0000256" key="2">
    <source>
        <dbReference type="ARBA" id="ARBA00013194"/>
    </source>
</evidence>
<gene>
    <name evidence="8" type="ORF">KIPB_002514</name>
</gene>
<evidence type="ECO:0000256" key="4">
    <source>
        <dbReference type="ARBA" id="ARBA00023235"/>
    </source>
</evidence>
<accession>A0A9K3GF12</accession>
<dbReference type="PROSITE" id="PS50059">
    <property type="entry name" value="FKBP_PPIASE"/>
    <property type="match status" value="1"/>
</dbReference>
<proteinExistence type="predicted"/>
<evidence type="ECO:0000259" key="7">
    <source>
        <dbReference type="PROSITE" id="PS50059"/>
    </source>
</evidence>
<dbReference type="InterPro" id="IPR046357">
    <property type="entry name" value="PPIase_dom_sf"/>
</dbReference>
<dbReference type="OrthoDB" id="1902587at2759"/>
<keyword evidence="3 5" id="KW-0697">Rotamase</keyword>
<keyword evidence="9" id="KW-1185">Reference proteome</keyword>
<evidence type="ECO:0000256" key="3">
    <source>
        <dbReference type="ARBA" id="ARBA00023110"/>
    </source>
</evidence>
<dbReference type="SUPFAM" id="SSF54534">
    <property type="entry name" value="FKBP-like"/>
    <property type="match status" value="1"/>
</dbReference>
<dbReference type="Proteomes" id="UP000265618">
    <property type="component" value="Unassembled WGS sequence"/>
</dbReference>
<reference evidence="8 9" key="1">
    <citation type="journal article" date="2018" name="PLoS ONE">
        <title>The draft genome of Kipferlia bialata reveals reductive genome evolution in fornicate parasites.</title>
        <authorList>
            <person name="Tanifuji G."/>
            <person name="Takabayashi S."/>
            <person name="Kume K."/>
            <person name="Takagi M."/>
            <person name="Nakayama T."/>
            <person name="Kamikawa R."/>
            <person name="Inagaki Y."/>
            <person name="Hashimoto T."/>
        </authorList>
    </citation>
    <scope>NUCLEOTIDE SEQUENCE [LARGE SCALE GENOMIC DNA]</scope>
    <source>
        <strain evidence="8">NY0173</strain>
    </source>
</reference>
<dbReference type="PANTHER" id="PTHR10516:SF443">
    <property type="entry name" value="FK506-BINDING PROTEIN 59-RELATED"/>
    <property type="match status" value="1"/>
</dbReference>
<dbReference type="GO" id="GO:0003755">
    <property type="term" value="F:peptidyl-prolyl cis-trans isomerase activity"/>
    <property type="evidence" value="ECO:0007669"/>
    <property type="project" value="UniProtKB-KW"/>
</dbReference>
<evidence type="ECO:0000313" key="9">
    <source>
        <dbReference type="Proteomes" id="UP000265618"/>
    </source>
</evidence>
<protein>
    <recommendedName>
        <fullName evidence="2 5">peptidylprolyl isomerase</fullName>
        <ecNumber evidence="2 5">5.2.1.8</ecNumber>
    </recommendedName>
</protein>
<name>A0A9K3GF12_9EUKA</name>
<dbReference type="Pfam" id="PF00254">
    <property type="entry name" value="FKBP_C"/>
    <property type="match status" value="1"/>
</dbReference>
<comment type="caution">
    <text evidence="8">The sequence shown here is derived from an EMBL/GenBank/DDBJ whole genome shotgun (WGS) entry which is preliminary data.</text>
</comment>
<keyword evidence="4 5" id="KW-0413">Isomerase</keyword>
<organism evidence="8 9">
    <name type="scientific">Kipferlia bialata</name>
    <dbReference type="NCBI Taxonomy" id="797122"/>
    <lineage>
        <taxon>Eukaryota</taxon>
        <taxon>Metamonada</taxon>
        <taxon>Carpediemonas-like organisms</taxon>
        <taxon>Kipferlia</taxon>
    </lineage>
</organism>
<keyword evidence="6" id="KW-0472">Membrane</keyword>
<sequence length="127" mass="13540">MSKTETKTPKTEAAPAPKGIPSRVLLLLVLALVGVFIAVVITKINDANLTNVNEVVDSSSEDTMVPELKKEVIQVGDGVNFPQRGQTVTVHYTGTFTDGRVFDSSVTRGTPFKALGLARGLPPLYSV</sequence>
<evidence type="ECO:0000256" key="1">
    <source>
        <dbReference type="ARBA" id="ARBA00000971"/>
    </source>
</evidence>
<keyword evidence="6" id="KW-0812">Transmembrane</keyword>
<dbReference type="EC" id="5.2.1.8" evidence="2 5"/>
<evidence type="ECO:0000313" key="8">
    <source>
        <dbReference type="EMBL" id="GIQ81539.1"/>
    </source>
</evidence>
<feature type="transmembrane region" description="Helical" evidence="6">
    <location>
        <begin position="20"/>
        <end position="41"/>
    </location>
</feature>
<dbReference type="InterPro" id="IPR001179">
    <property type="entry name" value="PPIase_FKBP_dom"/>
</dbReference>